<keyword evidence="2" id="KW-0614">Plasmid</keyword>
<feature type="compositionally biased region" description="Low complexity" evidence="1">
    <location>
        <begin position="315"/>
        <end position="346"/>
    </location>
</feature>
<dbReference type="RefSeq" id="WP_012753885.1">
    <property type="nucleotide sequence ID" value="NC_012811.1"/>
</dbReference>
<dbReference type="Proteomes" id="UP000009081">
    <property type="component" value="Plasmid megaplasmid"/>
</dbReference>
<sequence length="447" mass="45733">MKLMLTVETFKSGDRNGVVWASATGVDALGRRARAAFRDPREGDGRKRATAMIEQMTAAVPPGQDVADIRPIVECFGSWRERPLYRQGKPVMKGDEPATERFFEVASFNLLSGPALELRRTKHRASQVVDVVAAALEAGDPVKAADVALEFLRLFSGRPADELDDVDADEPDEAGPEAPVGPEAAAAAPGSAPMADAEAPQPDAPAAAEPPVVGTDVVEIEEVAPVAQEATVAAPASQADAEPAAPAPIADRPAQAAPTEEIPAAPQSASAEVDGDFESLVAAVEAAPPVHPEPAAGESSPAARTAPPRPDLGKAPPSSAAARQPLAPRAPAAAPRPAAAPLVRPVAPAPVRPVAGRPAVPAAAAPRPAIHTPAQRQGGAQAPQRNAAPASEPRLAPTAAIAPPSGVYRRPEPGEDPEALAAAHLARRRGPGVPQAVRPPPVRPGVR</sequence>
<reference evidence="2 3" key="1">
    <citation type="journal article" date="2009" name="PLoS ONE">
        <title>Methylobacterium genome sequences: a reference blueprint to investigate microbial metabolism of C1 compounds from natural and industrial sources.</title>
        <authorList>
            <person name="Vuilleumier S."/>
            <person name="Chistoserdova L."/>
            <person name="Lee M.-C."/>
            <person name="Bringel F."/>
            <person name="Lajus A."/>
            <person name="Zhou Y."/>
            <person name="Gourion B."/>
            <person name="Barbe V."/>
            <person name="Chang J."/>
            <person name="Cruveiller S."/>
            <person name="Dossat C."/>
            <person name="Gillett W."/>
            <person name="Gruffaz C."/>
            <person name="Haugen E."/>
            <person name="Hourcade E."/>
            <person name="Levy R."/>
            <person name="Mangenot S."/>
            <person name="Muller E."/>
            <person name="Nadalig T."/>
            <person name="Pagni M."/>
            <person name="Penny C."/>
            <person name="Peyraud R."/>
            <person name="Robinson D.G."/>
            <person name="Roche D."/>
            <person name="Rouy Z."/>
            <person name="Saenampechek C."/>
            <person name="Salvignol G."/>
            <person name="Vallenet D."/>
            <person name="Wu Z."/>
            <person name="Marx C.J."/>
            <person name="Vorholt J.A."/>
            <person name="Olson M.V."/>
            <person name="Kaul R."/>
            <person name="Weissenbach J."/>
            <person name="Medigue C."/>
            <person name="Lidstrom M.E."/>
        </authorList>
    </citation>
    <scope>NUCLEOTIDE SEQUENCE [LARGE SCALE GENOMIC DNA]</scope>
    <source>
        <strain evidence="3">ATCC 14718 / DSM 1338 / JCM 2805 / NCIMB 9133 / AM1</strain>
    </source>
</reference>
<evidence type="ECO:0000313" key="3">
    <source>
        <dbReference type="Proteomes" id="UP000009081"/>
    </source>
</evidence>
<feature type="compositionally biased region" description="Low complexity" evidence="1">
    <location>
        <begin position="176"/>
        <end position="209"/>
    </location>
</feature>
<feature type="compositionally biased region" description="Acidic residues" evidence="1">
    <location>
        <begin position="162"/>
        <end position="175"/>
    </location>
</feature>
<feature type="region of interest" description="Disordered" evidence="1">
    <location>
        <begin position="161"/>
        <end position="209"/>
    </location>
</feature>
<feature type="compositionally biased region" description="Low complexity" evidence="1">
    <location>
        <begin position="281"/>
        <end position="306"/>
    </location>
</feature>
<dbReference type="HOGENOM" id="CLU_612248_0_0_5"/>
<dbReference type="AlphaFoldDB" id="C5B4Q0"/>
<evidence type="ECO:0000256" key="1">
    <source>
        <dbReference type="SAM" id="MobiDB-lite"/>
    </source>
</evidence>
<feature type="compositionally biased region" description="Low complexity" evidence="1">
    <location>
        <begin position="352"/>
        <end position="390"/>
    </location>
</feature>
<feature type="compositionally biased region" description="Low complexity" evidence="1">
    <location>
        <begin position="233"/>
        <end position="258"/>
    </location>
</feature>
<name>C5B4Q0_METEA</name>
<dbReference type="KEGG" id="mea:Mex_2p0585"/>
<accession>C5B4Q0</accession>
<keyword evidence="3" id="KW-1185">Reference proteome</keyword>
<feature type="compositionally biased region" description="Pro residues" evidence="1">
    <location>
        <begin position="437"/>
        <end position="447"/>
    </location>
</feature>
<geneLocation type="plasmid" evidence="2 3">
    <name>megaplasmid</name>
</geneLocation>
<dbReference type="EMBL" id="CP001511">
    <property type="protein sequence ID" value="ACS43432.1"/>
    <property type="molecule type" value="Genomic_DNA"/>
</dbReference>
<organism evidence="2 3">
    <name type="scientific">Methylorubrum extorquens (strain ATCC 14718 / DSM 1338 / JCM 2805 / NCIMB 9133 / AM1)</name>
    <name type="common">Methylobacterium extorquens</name>
    <dbReference type="NCBI Taxonomy" id="272630"/>
    <lineage>
        <taxon>Bacteria</taxon>
        <taxon>Pseudomonadati</taxon>
        <taxon>Pseudomonadota</taxon>
        <taxon>Alphaproteobacteria</taxon>
        <taxon>Hyphomicrobiales</taxon>
        <taxon>Methylobacteriaceae</taxon>
        <taxon>Methylorubrum</taxon>
    </lineage>
</organism>
<evidence type="ECO:0000313" key="2">
    <source>
        <dbReference type="EMBL" id="ACS43432.1"/>
    </source>
</evidence>
<protein>
    <submittedName>
        <fullName evidence="2">Uncharacterized protein</fullName>
    </submittedName>
</protein>
<feature type="region of interest" description="Disordered" evidence="1">
    <location>
        <begin position="231"/>
        <end position="447"/>
    </location>
</feature>
<proteinExistence type="predicted"/>
<gene>
    <name evidence="2" type="ordered locus">MexAM1_META2p0585</name>
</gene>